<sequence length="129" mass="14908">EKRYKLAKSQQLKEAELAKESELTDDEIIEVVSSEIKKRREAILEYERGKREDLAEKEKKEAEILKKYLPEQLSEEEIQKLVKEVINKIGAKELKDIGKVMKEVMPKVKGRAEGGLISQSIKKLLSKQE</sequence>
<evidence type="ECO:0008006" key="3">
    <source>
        <dbReference type="Google" id="ProtNLM"/>
    </source>
</evidence>
<dbReference type="Proteomes" id="UP000230088">
    <property type="component" value="Unassembled WGS sequence"/>
</dbReference>
<dbReference type="Pfam" id="PF09424">
    <property type="entry name" value="YqeY"/>
    <property type="match status" value="1"/>
</dbReference>
<dbReference type="InterPro" id="IPR023168">
    <property type="entry name" value="GatB_Yqey_C_2"/>
</dbReference>
<evidence type="ECO:0000313" key="1">
    <source>
        <dbReference type="EMBL" id="PIS39420.1"/>
    </source>
</evidence>
<proteinExistence type="predicted"/>
<dbReference type="PANTHER" id="PTHR28055">
    <property type="entry name" value="ALTERED INHERITANCE OF MITOCHONDRIA PROTEIN 41, MITOCHONDRIAL"/>
    <property type="match status" value="1"/>
</dbReference>
<dbReference type="PANTHER" id="PTHR28055:SF1">
    <property type="entry name" value="ALTERED INHERITANCE OF MITOCHONDRIA PROTEIN 41, MITOCHONDRIAL"/>
    <property type="match status" value="1"/>
</dbReference>
<dbReference type="Gene3D" id="1.10.10.410">
    <property type="match status" value="1"/>
</dbReference>
<dbReference type="InterPro" id="IPR042184">
    <property type="entry name" value="YqeY/Aim41_N"/>
</dbReference>
<dbReference type="EMBL" id="PEYD01000039">
    <property type="protein sequence ID" value="PIS39420.1"/>
    <property type="molecule type" value="Genomic_DNA"/>
</dbReference>
<dbReference type="InterPro" id="IPR003789">
    <property type="entry name" value="Asn/Gln_tRNA_amidoTrase-B-like"/>
</dbReference>
<dbReference type="SUPFAM" id="SSF89095">
    <property type="entry name" value="GatB/YqeY motif"/>
    <property type="match status" value="1"/>
</dbReference>
<organism evidence="1 2">
    <name type="scientific">Candidatus Nealsonbacteria bacterium CG08_land_8_20_14_0_20_38_20</name>
    <dbReference type="NCBI Taxonomy" id="1974705"/>
    <lineage>
        <taxon>Bacteria</taxon>
        <taxon>Candidatus Nealsoniibacteriota</taxon>
    </lineage>
</organism>
<dbReference type="Gene3D" id="1.10.1510.10">
    <property type="entry name" value="Uncharacterised protein YqeY/AIM41 PF09424, N-terminal domain"/>
    <property type="match status" value="1"/>
</dbReference>
<name>A0A2H0YLT8_9BACT</name>
<accession>A0A2H0YLT8</accession>
<reference evidence="2" key="1">
    <citation type="submission" date="2017-09" db="EMBL/GenBank/DDBJ databases">
        <title>Depth-based differentiation of microbial function through sediment-hosted aquifers and enrichment of novel symbionts in the deep terrestrial subsurface.</title>
        <authorList>
            <person name="Probst A.J."/>
            <person name="Ladd B."/>
            <person name="Jarett J.K."/>
            <person name="Geller-Mcgrath D.E."/>
            <person name="Sieber C.M.K."/>
            <person name="Emerson J.B."/>
            <person name="Anantharaman K."/>
            <person name="Thomas B.C."/>
            <person name="Malmstrom R."/>
            <person name="Stieglmeier M."/>
            <person name="Klingl A."/>
            <person name="Woyke T."/>
            <person name="Ryan C.M."/>
            <person name="Banfield J.F."/>
        </authorList>
    </citation>
    <scope>NUCLEOTIDE SEQUENCE [LARGE SCALE GENOMIC DNA]</scope>
</reference>
<comment type="caution">
    <text evidence="1">The sequence shown here is derived from an EMBL/GenBank/DDBJ whole genome shotgun (WGS) entry which is preliminary data.</text>
</comment>
<protein>
    <recommendedName>
        <fullName evidence="3">Glutamyl-tRNA amidotransferase</fullName>
    </recommendedName>
</protein>
<gene>
    <name evidence="1" type="ORF">COT33_02035</name>
</gene>
<dbReference type="AlphaFoldDB" id="A0A2H0YLT8"/>
<evidence type="ECO:0000313" key="2">
    <source>
        <dbReference type="Proteomes" id="UP000230088"/>
    </source>
</evidence>
<dbReference type="InterPro" id="IPR019004">
    <property type="entry name" value="YqeY/Aim41"/>
</dbReference>
<feature type="non-terminal residue" evidence="1">
    <location>
        <position position="1"/>
    </location>
</feature>
<dbReference type="GO" id="GO:0016884">
    <property type="term" value="F:carbon-nitrogen ligase activity, with glutamine as amido-N-donor"/>
    <property type="evidence" value="ECO:0007669"/>
    <property type="project" value="InterPro"/>
</dbReference>